<dbReference type="Gene3D" id="3.10.129.10">
    <property type="entry name" value="Hotdog Thioesterase"/>
    <property type="match status" value="1"/>
</dbReference>
<comment type="caution">
    <text evidence="2">The sequence shown here is derived from an EMBL/GenBank/DDBJ whole genome shotgun (WGS) entry which is preliminary data.</text>
</comment>
<dbReference type="EMBL" id="JACJUU010000004">
    <property type="protein sequence ID" value="MBC2769738.1"/>
    <property type="molecule type" value="Genomic_DNA"/>
</dbReference>
<reference evidence="2 3" key="1">
    <citation type="submission" date="2020-08" db="EMBL/GenBank/DDBJ databases">
        <title>Paraeoetvoesia sp. YC-7-48 draft genome sequence.</title>
        <authorList>
            <person name="Yao L."/>
        </authorList>
    </citation>
    <scope>NUCLEOTIDE SEQUENCE [LARGE SCALE GENOMIC DNA]</scope>
    <source>
        <strain evidence="3">YC-7-48</strain>
    </source>
</reference>
<dbReference type="RefSeq" id="WP_185779457.1">
    <property type="nucleotide sequence ID" value="NZ_JACJUU010000004.1"/>
</dbReference>
<feature type="domain" description="MaoC-like" evidence="1">
    <location>
        <begin position="8"/>
        <end position="109"/>
    </location>
</feature>
<evidence type="ECO:0000313" key="3">
    <source>
        <dbReference type="Proteomes" id="UP000545386"/>
    </source>
</evidence>
<dbReference type="InterPro" id="IPR052342">
    <property type="entry name" value="MCH/BMMD"/>
</dbReference>
<keyword evidence="3" id="KW-1185">Reference proteome</keyword>
<dbReference type="InterPro" id="IPR029069">
    <property type="entry name" value="HotDog_dom_sf"/>
</dbReference>
<protein>
    <submittedName>
        <fullName evidence="2">Acyl dehydratase</fullName>
    </submittedName>
</protein>
<name>A0A842HQ43_9BURK</name>
<dbReference type="PANTHER" id="PTHR43664:SF1">
    <property type="entry name" value="BETA-METHYLMALYL-COA DEHYDRATASE"/>
    <property type="match status" value="1"/>
</dbReference>
<dbReference type="PANTHER" id="PTHR43664">
    <property type="entry name" value="MONOAMINE OXIDASE-RELATED"/>
    <property type="match status" value="1"/>
</dbReference>
<proteinExistence type="predicted"/>
<dbReference type="InterPro" id="IPR002539">
    <property type="entry name" value="MaoC-like_dom"/>
</dbReference>
<dbReference type="SUPFAM" id="SSF54637">
    <property type="entry name" value="Thioesterase/thiol ester dehydrase-isomerase"/>
    <property type="match status" value="1"/>
</dbReference>
<accession>A0A842HQ43</accession>
<evidence type="ECO:0000313" key="2">
    <source>
        <dbReference type="EMBL" id="MBC2769738.1"/>
    </source>
</evidence>
<sequence length="149" mass="16744">MKFSEFQVGQVLHHPPVVLSEPEMIDFAKKYDPQWFHTDPAASKDGRWGGVIGSGWLTCSLAMRMAVDAVLYDSESFASPGVEKVRWILPTRPGDALRLEMRVDSVRVSSSRSDLGIVRWTWSMFNQRDEQVLELEATSLFDLGSAPQA</sequence>
<evidence type="ECO:0000259" key="1">
    <source>
        <dbReference type="Pfam" id="PF01575"/>
    </source>
</evidence>
<dbReference type="Proteomes" id="UP000545386">
    <property type="component" value="Unassembled WGS sequence"/>
</dbReference>
<dbReference type="Pfam" id="PF01575">
    <property type="entry name" value="MaoC_dehydratas"/>
    <property type="match status" value="1"/>
</dbReference>
<organism evidence="2 3">
    <name type="scientific">Pusillimonas minor</name>
    <dbReference type="NCBI Taxonomy" id="2697024"/>
    <lineage>
        <taxon>Bacteria</taxon>
        <taxon>Pseudomonadati</taxon>
        <taxon>Pseudomonadota</taxon>
        <taxon>Betaproteobacteria</taxon>
        <taxon>Burkholderiales</taxon>
        <taxon>Alcaligenaceae</taxon>
        <taxon>Pusillimonas</taxon>
    </lineage>
</organism>
<dbReference type="AlphaFoldDB" id="A0A842HQ43"/>
<gene>
    <name evidence="2" type="ORF">GTU67_07405</name>
</gene>